<dbReference type="Gene3D" id="3.40.50.12230">
    <property type="match status" value="1"/>
</dbReference>
<dbReference type="InterPro" id="IPR011034">
    <property type="entry name" value="Formyl_transferase-like_C_sf"/>
</dbReference>
<sequence length="303" mass="32191">MRIVFVGAVEGSSIALDALIRAGRAPSLTITLPPEAAARHSDFVDISGPARAAGSAVHYTTNINAAQTLEAMAAVAPDLTLVIGWSQICKQPFRDIAAKGTIGFHPAALPRLRGRAVIPWTILRQEDTTGSTLFWLDDGVDSGPIALQRLFAVAPDETARSLYAKHTANLAEMVVQAVGLVETGDAPRAVQDHTQASYCAKRTAEDGLIDWRSPAASVLRLIRAVGEPYPGAFTFQSGEKVRIDAATAFDNRGRYIGLPGQVQTHTEHGFVVLCGDDQCIEVSAWTSPSGKRPPVHSKFSGGA</sequence>
<dbReference type="PANTHER" id="PTHR11138:SF5">
    <property type="entry name" value="METHIONYL-TRNA FORMYLTRANSFERASE, MITOCHONDRIAL"/>
    <property type="match status" value="1"/>
</dbReference>
<feature type="domain" description="Formyl transferase C-terminal" evidence="2">
    <location>
        <begin position="203"/>
        <end position="296"/>
    </location>
</feature>
<name>A0ABY8DFW5_9HYPH</name>
<evidence type="ECO:0000259" key="1">
    <source>
        <dbReference type="Pfam" id="PF00551"/>
    </source>
</evidence>
<keyword evidence="4" id="KW-1185">Reference proteome</keyword>
<organism evidence="3 4">
    <name type="scientific">Sinorhizobium garamanticum</name>
    <dbReference type="NCBI Taxonomy" id="680247"/>
    <lineage>
        <taxon>Bacteria</taxon>
        <taxon>Pseudomonadati</taxon>
        <taxon>Pseudomonadota</taxon>
        <taxon>Alphaproteobacteria</taxon>
        <taxon>Hyphomicrobiales</taxon>
        <taxon>Rhizobiaceae</taxon>
        <taxon>Sinorhizobium/Ensifer group</taxon>
        <taxon>Sinorhizobium</taxon>
    </lineage>
</organism>
<dbReference type="PANTHER" id="PTHR11138">
    <property type="entry name" value="METHIONYL-TRNA FORMYLTRANSFERASE"/>
    <property type="match status" value="1"/>
</dbReference>
<gene>
    <name evidence="3" type="ORF">PZN02_005113</name>
</gene>
<dbReference type="CDD" id="cd08651">
    <property type="entry name" value="FMT_core_like_4"/>
    <property type="match status" value="1"/>
</dbReference>
<dbReference type="Pfam" id="PF02911">
    <property type="entry name" value="Formyl_trans_C"/>
    <property type="match status" value="1"/>
</dbReference>
<reference evidence="3 4" key="1">
    <citation type="submission" date="2023-03" db="EMBL/GenBank/DDBJ databases">
        <authorList>
            <person name="Kaur S."/>
            <person name="Espinosa-Saiz D."/>
            <person name="Velazquez E."/>
            <person name="Menendez E."/>
            <person name="diCenzo G.C."/>
        </authorList>
    </citation>
    <scope>NUCLEOTIDE SEQUENCE [LARGE SCALE GENOMIC DNA]</scope>
    <source>
        <strain evidence="3 4">LMG 24692</strain>
    </source>
</reference>
<dbReference type="EMBL" id="CP120374">
    <property type="protein sequence ID" value="WEX89795.1"/>
    <property type="molecule type" value="Genomic_DNA"/>
</dbReference>
<proteinExistence type="predicted"/>
<accession>A0ABY8DFW5</accession>
<dbReference type="InterPro" id="IPR036477">
    <property type="entry name" value="Formyl_transf_N_sf"/>
</dbReference>
<protein>
    <submittedName>
        <fullName evidence="3">Formyltransferase family protein</fullName>
    </submittedName>
</protein>
<dbReference type="SUPFAM" id="SSF50486">
    <property type="entry name" value="FMT C-terminal domain-like"/>
    <property type="match status" value="1"/>
</dbReference>
<dbReference type="SUPFAM" id="SSF53328">
    <property type="entry name" value="Formyltransferase"/>
    <property type="match status" value="1"/>
</dbReference>
<dbReference type="Proteomes" id="UP001229355">
    <property type="component" value="Chromosome 2"/>
</dbReference>
<dbReference type="CDD" id="cd08702">
    <property type="entry name" value="Arna_FMT_C"/>
    <property type="match status" value="1"/>
</dbReference>
<dbReference type="RefSeq" id="WP_280661766.1">
    <property type="nucleotide sequence ID" value="NZ_CP120374.1"/>
</dbReference>
<dbReference type="InterPro" id="IPR002376">
    <property type="entry name" value="Formyl_transf_N"/>
</dbReference>
<evidence type="ECO:0000313" key="3">
    <source>
        <dbReference type="EMBL" id="WEX89795.1"/>
    </source>
</evidence>
<evidence type="ECO:0000313" key="4">
    <source>
        <dbReference type="Proteomes" id="UP001229355"/>
    </source>
</evidence>
<feature type="domain" description="Formyl transferase N-terminal" evidence="1">
    <location>
        <begin position="65"/>
        <end position="177"/>
    </location>
</feature>
<dbReference type="Pfam" id="PF00551">
    <property type="entry name" value="Formyl_trans_N"/>
    <property type="match status" value="1"/>
</dbReference>
<dbReference type="InterPro" id="IPR005793">
    <property type="entry name" value="Formyl_trans_C"/>
</dbReference>
<evidence type="ECO:0000259" key="2">
    <source>
        <dbReference type="Pfam" id="PF02911"/>
    </source>
</evidence>